<accession>A0A941D4R7</accession>
<feature type="region of interest" description="Disordered" evidence="1">
    <location>
        <begin position="307"/>
        <end position="327"/>
    </location>
</feature>
<dbReference type="PANTHER" id="PTHR35004">
    <property type="entry name" value="TRANSPOSASE RV3428C-RELATED"/>
    <property type="match status" value="1"/>
</dbReference>
<dbReference type="InterPro" id="IPR012337">
    <property type="entry name" value="RNaseH-like_sf"/>
</dbReference>
<dbReference type="Proteomes" id="UP000622580">
    <property type="component" value="Unassembled WGS sequence"/>
</dbReference>
<dbReference type="GO" id="GO:0003676">
    <property type="term" value="F:nucleic acid binding"/>
    <property type="evidence" value="ECO:0007669"/>
    <property type="project" value="InterPro"/>
</dbReference>
<reference evidence="3" key="1">
    <citation type="submission" date="2021-04" db="EMBL/GenBank/DDBJ databases">
        <title>Draft genome assembly of strain Phenylobacterium sp. 20VBR1 using MiniION and Illumina platforms.</title>
        <authorList>
            <person name="Thomas F.A."/>
            <person name="Krishnan K.P."/>
            <person name="Sinha R.K."/>
        </authorList>
    </citation>
    <scope>NUCLEOTIDE SEQUENCE</scope>
    <source>
        <strain evidence="3">20VBR1</strain>
    </source>
</reference>
<dbReference type="InterPro" id="IPR009057">
    <property type="entry name" value="Homeodomain-like_sf"/>
</dbReference>
<dbReference type="EMBL" id="JAGSGD010000004">
    <property type="protein sequence ID" value="MBR7621867.1"/>
    <property type="molecule type" value="Genomic_DNA"/>
</dbReference>
<evidence type="ECO:0000259" key="2">
    <source>
        <dbReference type="PROSITE" id="PS50994"/>
    </source>
</evidence>
<dbReference type="GO" id="GO:0015074">
    <property type="term" value="P:DNA integration"/>
    <property type="evidence" value="ECO:0007669"/>
    <property type="project" value="InterPro"/>
</dbReference>
<sequence length="395" mass="43998">MPFTGVSAMDRKQEFVRLALAEGANRRELCRRFGVSSTLAYRLLSRFQAEGRSGLDERSRRPLTSPRQTGETTEAAVLAVRAAHPAWGGRKIAAVLKRQGLAAPAPSTITQILRRHGVELGAFGGGETDFIRFEHAAPNDLWQMDFKGHVAMRSGRLHPLTVLDDHSRFCVVLAACGNEKTKTVQGHLTEAFERYGLPWRMNMDNGSPWGNGPGEPFTPLGVWLIEQDIGIGHSRPYHPQTQGKDERFHRTLKAEAMAGPPFADLDHAARSLDRWRGVYNTERPHEALGLRPPIDRYTTSPRSYRSAVEPFEYGPDDQPRRVPPNDSRISFKGRTWRIPKAFGGKIVAIRPTPTDGLYDVVFRTLRIAAIDLRTKGGQSQPVTDVPEQVSPMSPV</sequence>
<name>A0A941D4R7_9CAUL</name>
<evidence type="ECO:0000313" key="3">
    <source>
        <dbReference type="EMBL" id="MBR7621867.1"/>
    </source>
</evidence>
<dbReference type="InterPro" id="IPR001584">
    <property type="entry name" value="Integrase_cat-core"/>
</dbReference>
<evidence type="ECO:0000256" key="1">
    <source>
        <dbReference type="SAM" id="MobiDB-lite"/>
    </source>
</evidence>
<dbReference type="SUPFAM" id="SSF53098">
    <property type="entry name" value="Ribonuclease H-like"/>
    <property type="match status" value="1"/>
</dbReference>
<gene>
    <name evidence="3" type="ORF">JKL49_20920</name>
</gene>
<dbReference type="InterPro" id="IPR058913">
    <property type="entry name" value="Integrase_dom_put"/>
</dbReference>
<keyword evidence="4" id="KW-1185">Reference proteome</keyword>
<dbReference type="Pfam" id="PF13683">
    <property type="entry name" value="rve_3"/>
    <property type="match status" value="1"/>
</dbReference>
<feature type="region of interest" description="Disordered" evidence="1">
    <location>
        <begin position="53"/>
        <end position="72"/>
    </location>
</feature>
<dbReference type="PROSITE" id="PS50994">
    <property type="entry name" value="INTEGRASE"/>
    <property type="match status" value="1"/>
</dbReference>
<protein>
    <submittedName>
        <fullName evidence="3">IS481 family transposase</fullName>
    </submittedName>
</protein>
<dbReference type="InterPro" id="IPR036397">
    <property type="entry name" value="RNaseH_sf"/>
</dbReference>
<dbReference type="InterPro" id="IPR047656">
    <property type="entry name" value="IS481-like_transpos"/>
</dbReference>
<feature type="domain" description="Integrase catalytic" evidence="2">
    <location>
        <begin position="134"/>
        <end position="301"/>
    </location>
</feature>
<organism evidence="3 4">
    <name type="scientific">Phenylobacterium glaciei</name>
    <dbReference type="NCBI Taxonomy" id="2803784"/>
    <lineage>
        <taxon>Bacteria</taxon>
        <taxon>Pseudomonadati</taxon>
        <taxon>Pseudomonadota</taxon>
        <taxon>Alphaproteobacteria</taxon>
        <taxon>Caulobacterales</taxon>
        <taxon>Caulobacteraceae</taxon>
        <taxon>Phenylobacterium</taxon>
    </lineage>
</organism>
<dbReference type="PANTHER" id="PTHR35004:SF6">
    <property type="entry name" value="TRANSPOSASE"/>
    <property type="match status" value="1"/>
</dbReference>
<dbReference type="RefSeq" id="WP_215343390.1">
    <property type="nucleotide sequence ID" value="NZ_JAGSGD010000004.1"/>
</dbReference>
<comment type="caution">
    <text evidence="3">The sequence shown here is derived from an EMBL/GenBank/DDBJ whole genome shotgun (WGS) entry which is preliminary data.</text>
</comment>
<dbReference type="Pfam" id="PF13565">
    <property type="entry name" value="HTH_32"/>
    <property type="match status" value="1"/>
</dbReference>
<evidence type="ECO:0000313" key="4">
    <source>
        <dbReference type="Proteomes" id="UP000622580"/>
    </source>
</evidence>
<proteinExistence type="predicted"/>
<dbReference type="Pfam" id="PF24764">
    <property type="entry name" value="rva_4"/>
    <property type="match status" value="1"/>
</dbReference>
<dbReference type="AlphaFoldDB" id="A0A941D4R7"/>
<dbReference type="NCBIfam" id="NF033577">
    <property type="entry name" value="transpos_IS481"/>
    <property type="match status" value="1"/>
</dbReference>
<feature type="region of interest" description="Disordered" evidence="1">
    <location>
        <begin position="375"/>
        <end position="395"/>
    </location>
</feature>
<dbReference type="SUPFAM" id="SSF46689">
    <property type="entry name" value="Homeodomain-like"/>
    <property type="match status" value="1"/>
</dbReference>
<dbReference type="Gene3D" id="3.30.420.10">
    <property type="entry name" value="Ribonuclease H-like superfamily/Ribonuclease H"/>
    <property type="match status" value="1"/>
</dbReference>